<dbReference type="GO" id="GO:0016491">
    <property type="term" value="F:oxidoreductase activity"/>
    <property type="evidence" value="ECO:0007669"/>
    <property type="project" value="UniProtKB-KW"/>
</dbReference>
<protein>
    <submittedName>
        <fullName evidence="5">SDR family oxidoreductase</fullName>
    </submittedName>
</protein>
<dbReference type="CDD" id="cd05233">
    <property type="entry name" value="SDR_c"/>
    <property type="match status" value="1"/>
</dbReference>
<keyword evidence="2" id="KW-0560">Oxidoreductase</keyword>
<evidence type="ECO:0000313" key="5">
    <source>
        <dbReference type="EMBL" id="PWN05259.1"/>
    </source>
</evidence>
<evidence type="ECO:0000259" key="4">
    <source>
        <dbReference type="SMART" id="SM00822"/>
    </source>
</evidence>
<dbReference type="SUPFAM" id="SSF51735">
    <property type="entry name" value="NAD(P)-binding Rossmann-fold domains"/>
    <property type="match status" value="1"/>
</dbReference>
<dbReference type="Gene3D" id="3.40.50.720">
    <property type="entry name" value="NAD(P)-binding Rossmann-like Domain"/>
    <property type="match status" value="1"/>
</dbReference>
<dbReference type="InterPro" id="IPR057326">
    <property type="entry name" value="KR_dom"/>
</dbReference>
<proteinExistence type="inferred from homology"/>
<organism evidence="5 6">
    <name type="scientific">Rhodohalobacter mucosus</name>
    <dbReference type="NCBI Taxonomy" id="2079485"/>
    <lineage>
        <taxon>Bacteria</taxon>
        <taxon>Pseudomonadati</taxon>
        <taxon>Balneolota</taxon>
        <taxon>Balneolia</taxon>
        <taxon>Balneolales</taxon>
        <taxon>Balneolaceae</taxon>
        <taxon>Rhodohalobacter</taxon>
    </lineage>
</organism>
<dbReference type="InterPro" id="IPR036291">
    <property type="entry name" value="NAD(P)-bd_dom_sf"/>
</dbReference>
<dbReference type="Proteomes" id="UP000245533">
    <property type="component" value="Unassembled WGS sequence"/>
</dbReference>
<gene>
    <name evidence="5" type="ORF">DDZ15_14360</name>
</gene>
<feature type="domain" description="Ketoreductase" evidence="4">
    <location>
        <begin position="4"/>
        <end position="143"/>
    </location>
</feature>
<reference evidence="5 6" key="1">
    <citation type="submission" date="2018-05" db="EMBL/GenBank/DDBJ databases">
        <title>Rhodohalobacter halophilus gen. nov., sp. nov., a moderately halophilic member of the family Balneolaceae.</title>
        <authorList>
            <person name="Liu Z.-W."/>
        </authorList>
    </citation>
    <scope>NUCLEOTIDE SEQUENCE [LARGE SCALE GENOMIC DNA]</scope>
    <source>
        <strain evidence="5 6">8A47</strain>
    </source>
</reference>
<sequence>MEDKVVLIVGGTGGIGRASSDLFSRAGAKVVLAARDKSKAEEKAKELNDNGGEAYAIEVDVTDLGSVSDMAREVHDNLGEIDVLVNAFGTGLIQPLLDINPEDAKEVFDVNVYGTFLVTQTVGRYMATAKKGRVILFPGILGKAVMKNTSVYSASKYAVTGMAKALVEEYRRAEIKFSLLYLGGVATEFWDNPKVEMRVKKEAMLTPEEVAKAVYYAASQPEQSVLNEIVIQPESHQMV</sequence>
<evidence type="ECO:0000256" key="2">
    <source>
        <dbReference type="ARBA" id="ARBA00023002"/>
    </source>
</evidence>
<evidence type="ECO:0000256" key="1">
    <source>
        <dbReference type="ARBA" id="ARBA00006484"/>
    </source>
</evidence>
<dbReference type="PANTHER" id="PTHR43669">
    <property type="entry name" value="5-KETO-D-GLUCONATE 5-REDUCTASE"/>
    <property type="match status" value="1"/>
</dbReference>
<dbReference type="AlphaFoldDB" id="A0A316TPX9"/>
<dbReference type="RefSeq" id="WP_109647816.1">
    <property type="nucleotide sequence ID" value="NZ_QGGB01000010.1"/>
</dbReference>
<comment type="caution">
    <text evidence="5">The sequence shown here is derived from an EMBL/GenBank/DDBJ whole genome shotgun (WGS) entry which is preliminary data.</text>
</comment>
<dbReference type="Pfam" id="PF00106">
    <property type="entry name" value="adh_short"/>
    <property type="match status" value="1"/>
</dbReference>
<dbReference type="PRINTS" id="PR00081">
    <property type="entry name" value="GDHRDH"/>
</dbReference>
<keyword evidence="6" id="KW-1185">Reference proteome</keyword>
<name>A0A316TPX9_9BACT</name>
<accession>A0A316TPX9</accession>
<evidence type="ECO:0000256" key="3">
    <source>
        <dbReference type="RuleBase" id="RU000363"/>
    </source>
</evidence>
<dbReference type="EMBL" id="QGGB01000010">
    <property type="protein sequence ID" value="PWN05259.1"/>
    <property type="molecule type" value="Genomic_DNA"/>
</dbReference>
<dbReference type="PRINTS" id="PR00080">
    <property type="entry name" value="SDRFAMILY"/>
</dbReference>
<comment type="similarity">
    <text evidence="1 3">Belongs to the short-chain dehydrogenases/reductases (SDR) family.</text>
</comment>
<dbReference type="SMART" id="SM00822">
    <property type="entry name" value="PKS_KR"/>
    <property type="match status" value="1"/>
</dbReference>
<dbReference type="OrthoDB" id="9810734at2"/>
<evidence type="ECO:0000313" key="6">
    <source>
        <dbReference type="Proteomes" id="UP000245533"/>
    </source>
</evidence>
<dbReference type="InterPro" id="IPR002347">
    <property type="entry name" value="SDR_fam"/>
</dbReference>
<dbReference type="PANTHER" id="PTHR43669:SF3">
    <property type="entry name" value="ALCOHOL DEHYDROGENASE, PUTATIVE (AFU_ORTHOLOGUE AFUA_3G03445)-RELATED"/>
    <property type="match status" value="1"/>
</dbReference>